<name>A0A382ZUS2_9ZZZZ</name>
<dbReference type="EMBL" id="UINC01186817">
    <property type="protein sequence ID" value="SVD99222.1"/>
    <property type="molecule type" value="Genomic_DNA"/>
</dbReference>
<protein>
    <recommendedName>
        <fullName evidence="3">Membrane-associated protein</fullName>
    </recommendedName>
</protein>
<evidence type="ECO:0000256" key="1">
    <source>
        <dbReference type="SAM" id="Phobius"/>
    </source>
</evidence>
<sequence length="79" mass="8576">MSIRSVGLTTGIFGAGSMFFLAWWLILTGNAEGPVTLFERIYIGYSFTPMGSVIGAAWGFVDFGIAGALFAWLYNLIDK</sequence>
<keyword evidence="1" id="KW-1133">Transmembrane helix</keyword>
<accession>A0A382ZUS2</accession>
<gene>
    <name evidence="2" type="ORF">METZ01_LOCUS452076</name>
</gene>
<organism evidence="2">
    <name type="scientific">marine metagenome</name>
    <dbReference type="NCBI Taxonomy" id="408172"/>
    <lineage>
        <taxon>unclassified sequences</taxon>
        <taxon>metagenomes</taxon>
        <taxon>ecological metagenomes</taxon>
    </lineage>
</organism>
<feature type="transmembrane region" description="Helical" evidence="1">
    <location>
        <begin position="7"/>
        <end position="27"/>
    </location>
</feature>
<evidence type="ECO:0000313" key="2">
    <source>
        <dbReference type="EMBL" id="SVD99222.1"/>
    </source>
</evidence>
<dbReference type="AlphaFoldDB" id="A0A382ZUS2"/>
<feature type="transmembrane region" description="Helical" evidence="1">
    <location>
        <begin position="47"/>
        <end position="74"/>
    </location>
</feature>
<keyword evidence="1" id="KW-0472">Membrane</keyword>
<reference evidence="2" key="1">
    <citation type="submission" date="2018-05" db="EMBL/GenBank/DDBJ databases">
        <authorList>
            <person name="Lanie J.A."/>
            <person name="Ng W.-L."/>
            <person name="Kazmierczak K.M."/>
            <person name="Andrzejewski T.M."/>
            <person name="Davidsen T.M."/>
            <person name="Wayne K.J."/>
            <person name="Tettelin H."/>
            <person name="Glass J.I."/>
            <person name="Rusch D."/>
            <person name="Podicherti R."/>
            <person name="Tsui H.-C.T."/>
            <person name="Winkler M.E."/>
        </authorList>
    </citation>
    <scope>NUCLEOTIDE SEQUENCE</scope>
</reference>
<proteinExistence type="predicted"/>
<dbReference type="NCBIfam" id="NF037947">
    <property type="entry name" value="holin_4"/>
    <property type="match status" value="1"/>
</dbReference>
<keyword evidence="1" id="KW-0812">Transmembrane</keyword>
<evidence type="ECO:0008006" key="3">
    <source>
        <dbReference type="Google" id="ProtNLM"/>
    </source>
</evidence>